<dbReference type="Proteomes" id="UP000198728">
    <property type="component" value="Unassembled WGS sequence"/>
</dbReference>
<sequence>MFNPSAFNKAMQTWQQTQLAYTRMWLSAAEVIWTRSMMMSLGTMSSTEAARMVFEKPAAFAKAAERAAVAAAGTNGAAAAALASIRPYESKTRSNARRLRKRRR</sequence>
<dbReference type="OrthoDB" id="6167549at2"/>
<evidence type="ECO:0000313" key="1">
    <source>
        <dbReference type="EMBL" id="SFD01548.1"/>
    </source>
</evidence>
<dbReference type="RefSeq" id="WP_093362114.1">
    <property type="nucleotide sequence ID" value="NZ_FOLG01000013.1"/>
</dbReference>
<keyword evidence="2" id="KW-1185">Reference proteome</keyword>
<organism evidence="1 2">
    <name type="scientific">Tropicimonas isoalkanivorans</name>
    <dbReference type="NCBI Taxonomy" id="441112"/>
    <lineage>
        <taxon>Bacteria</taxon>
        <taxon>Pseudomonadati</taxon>
        <taxon>Pseudomonadota</taxon>
        <taxon>Alphaproteobacteria</taxon>
        <taxon>Rhodobacterales</taxon>
        <taxon>Roseobacteraceae</taxon>
        <taxon>Tropicimonas</taxon>
    </lineage>
</organism>
<evidence type="ECO:0000313" key="2">
    <source>
        <dbReference type="Proteomes" id="UP000198728"/>
    </source>
</evidence>
<proteinExistence type="predicted"/>
<accession>A0A1I1P1E0</accession>
<dbReference type="EMBL" id="FOLG01000013">
    <property type="protein sequence ID" value="SFD01548.1"/>
    <property type="molecule type" value="Genomic_DNA"/>
</dbReference>
<evidence type="ECO:0008006" key="3">
    <source>
        <dbReference type="Google" id="ProtNLM"/>
    </source>
</evidence>
<name>A0A1I1P1E0_9RHOB</name>
<dbReference type="AlphaFoldDB" id="A0A1I1P1E0"/>
<gene>
    <name evidence="1" type="ORF">SAMN04488094_11335</name>
</gene>
<reference evidence="1 2" key="1">
    <citation type="submission" date="2016-10" db="EMBL/GenBank/DDBJ databases">
        <authorList>
            <person name="de Groot N.N."/>
        </authorList>
    </citation>
    <scope>NUCLEOTIDE SEQUENCE [LARGE SCALE GENOMIC DNA]</scope>
    <source>
        <strain evidence="1 2">DSM 19548</strain>
    </source>
</reference>
<protein>
    <recommendedName>
        <fullName evidence="3">Phasin protein</fullName>
    </recommendedName>
</protein>